<dbReference type="PANTHER" id="PTHR43398:SF1">
    <property type="entry name" value="DOLICHOL-PHOSPHATE MANNOSYLTRANSFERASE SUBUNIT 1"/>
    <property type="match status" value="1"/>
</dbReference>
<keyword evidence="6" id="KW-1185">Reference proteome</keyword>
<evidence type="ECO:0000256" key="3">
    <source>
        <dbReference type="ARBA" id="ARBA00022679"/>
    </source>
</evidence>
<organism evidence="5 6">
    <name type="scientific">Gemmata algarum</name>
    <dbReference type="NCBI Taxonomy" id="2975278"/>
    <lineage>
        <taxon>Bacteria</taxon>
        <taxon>Pseudomonadati</taxon>
        <taxon>Planctomycetota</taxon>
        <taxon>Planctomycetia</taxon>
        <taxon>Gemmatales</taxon>
        <taxon>Gemmataceae</taxon>
        <taxon>Gemmata</taxon>
    </lineage>
</organism>
<accession>A0ABU5FAJ9</accession>
<dbReference type="EMBL" id="JAXBLV010000249">
    <property type="protein sequence ID" value="MDY3563762.1"/>
    <property type="molecule type" value="Genomic_DNA"/>
</dbReference>
<keyword evidence="3" id="KW-0808">Transferase</keyword>
<dbReference type="PANTHER" id="PTHR43398">
    <property type="entry name" value="DOLICHOL-PHOSPHATE MANNOSYLTRANSFERASE SUBUNIT 1"/>
    <property type="match status" value="1"/>
</dbReference>
<proteinExistence type="inferred from homology"/>
<evidence type="ECO:0000256" key="2">
    <source>
        <dbReference type="ARBA" id="ARBA00022676"/>
    </source>
</evidence>
<dbReference type="RefSeq" id="WP_320689901.1">
    <property type="nucleotide sequence ID" value="NZ_JAXBLV010000249.1"/>
</dbReference>
<sequence>MISALTPDESFPGPLVPEAPAPRAVRLDAGVARRPGEPRLLVSLATYNEAGNVEALIAEIHKVAPHADVLVIDDNSPDGTGQIAARLADTDPRVQVLHRPGKLGLGTATLAAMKFAMARDYDFLLNMDADFSHPPRYLPGILAGMSKHDLMIGSRYTRGGGTENWPLTRRIISQSVNMLVRLTFRMPVKDASGAFRCYRVNMLRTAELDRVRSRGYSFQQEVLFRCHKSGAKLGEYPILFENRRAGVSKVNKAEAVRSISMILYIGLRNVFGLEQRRG</sequence>
<gene>
    <name evidence="5" type="ORF">R5W23_005378</name>
</gene>
<name>A0ABU5FAJ9_9BACT</name>
<comment type="similarity">
    <text evidence="1">Belongs to the glycosyltransferase 2 family.</text>
</comment>
<reference evidence="6" key="1">
    <citation type="journal article" date="2023" name="Mar. Drugs">
        <title>Gemmata algarum, a Novel Planctomycete Isolated from an Algal Mat, Displays Antimicrobial Activity.</title>
        <authorList>
            <person name="Kumar G."/>
            <person name="Kallscheuer N."/>
            <person name="Kashif M."/>
            <person name="Ahamad S."/>
            <person name="Jagadeeshwari U."/>
            <person name="Pannikurungottu S."/>
            <person name="Haufschild T."/>
            <person name="Kabuu M."/>
            <person name="Sasikala C."/>
            <person name="Jogler C."/>
            <person name="Ramana C."/>
        </authorList>
    </citation>
    <scope>NUCLEOTIDE SEQUENCE [LARGE SCALE GENOMIC DNA]</scope>
    <source>
        <strain evidence="6">JC673</strain>
    </source>
</reference>
<feature type="domain" description="Glycosyltransferase 2-like" evidence="4">
    <location>
        <begin position="45"/>
        <end position="203"/>
    </location>
</feature>
<comment type="caution">
    <text evidence="5">The sequence shown here is derived from an EMBL/GenBank/DDBJ whole genome shotgun (WGS) entry which is preliminary data.</text>
</comment>
<dbReference type="Proteomes" id="UP001272242">
    <property type="component" value="Unassembled WGS sequence"/>
</dbReference>
<keyword evidence="2" id="KW-0328">Glycosyltransferase</keyword>
<dbReference type="InterPro" id="IPR029044">
    <property type="entry name" value="Nucleotide-diphossugar_trans"/>
</dbReference>
<evidence type="ECO:0000259" key="4">
    <source>
        <dbReference type="Pfam" id="PF00535"/>
    </source>
</evidence>
<dbReference type="SUPFAM" id="SSF53448">
    <property type="entry name" value="Nucleotide-diphospho-sugar transferases"/>
    <property type="match status" value="1"/>
</dbReference>
<evidence type="ECO:0000313" key="5">
    <source>
        <dbReference type="EMBL" id="MDY3563762.1"/>
    </source>
</evidence>
<dbReference type="Gene3D" id="3.90.550.10">
    <property type="entry name" value="Spore Coat Polysaccharide Biosynthesis Protein SpsA, Chain A"/>
    <property type="match status" value="1"/>
</dbReference>
<dbReference type="Pfam" id="PF00535">
    <property type="entry name" value="Glycos_transf_2"/>
    <property type="match status" value="1"/>
</dbReference>
<evidence type="ECO:0000256" key="1">
    <source>
        <dbReference type="ARBA" id="ARBA00006739"/>
    </source>
</evidence>
<dbReference type="CDD" id="cd06442">
    <property type="entry name" value="DPM1_like"/>
    <property type="match status" value="1"/>
</dbReference>
<protein>
    <submittedName>
        <fullName evidence="5">Polyprenol monophosphomannose synthase</fullName>
    </submittedName>
</protein>
<dbReference type="InterPro" id="IPR039528">
    <property type="entry name" value="DPM1-like"/>
</dbReference>
<evidence type="ECO:0000313" key="6">
    <source>
        <dbReference type="Proteomes" id="UP001272242"/>
    </source>
</evidence>
<dbReference type="InterPro" id="IPR001173">
    <property type="entry name" value="Glyco_trans_2-like"/>
</dbReference>